<reference evidence="1" key="1">
    <citation type="submission" date="2021-01" db="EMBL/GenBank/DDBJ databases">
        <authorList>
            <person name="Corre E."/>
            <person name="Pelletier E."/>
            <person name="Niang G."/>
            <person name="Scheremetjew M."/>
            <person name="Finn R."/>
            <person name="Kale V."/>
            <person name="Holt S."/>
            <person name="Cochrane G."/>
            <person name="Meng A."/>
            <person name="Brown T."/>
            <person name="Cohen L."/>
        </authorList>
    </citation>
    <scope>NUCLEOTIDE SEQUENCE</scope>
    <source>
        <strain evidence="1">UTEX LB 985</strain>
    </source>
</reference>
<name>A0A7S2HJI9_9EUKA</name>
<accession>A0A7S2HJI9</accession>
<protein>
    <submittedName>
        <fullName evidence="1">Uncharacterized protein</fullName>
    </submittedName>
</protein>
<dbReference type="EMBL" id="HBGU01050268">
    <property type="protein sequence ID" value="CAD9492449.1"/>
    <property type="molecule type" value="Transcribed_RNA"/>
</dbReference>
<dbReference type="AlphaFoldDB" id="A0A7S2HJI9"/>
<sequence length="108" mass="11669">MTNMSMSDRPCLALPRVPHAEQKLTKICAKRSTTGWLDSSGSRRQSARLVRRLTTAQGGGACHGACVRHPSCPALRTSRLCWAVARLPPSELCGVRAGRPRGGRAEEC</sequence>
<organism evidence="1">
    <name type="scientific">Haptolina brevifila</name>
    <dbReference type="NCBI Taxonomy" id="156173"/>
    <lineage>
        <taxon>Eukaryota</taxon>
        <taxon>Haptista</taxon>
        <taxon>Haptophyta</taxon>
        <taxon>Prymnesiophyceae</taxon>
        <taxon>Prymnesiales</taxon>
        <taxon>Prymnesiaceae</taxon>
        <taxon>Haptolina</taxon>
    </lineage>
</organism>
<proteinExistence type="predicted"/>
<evidence type="ECO:0000313" key="1">
    <source>
        <dbReference type="EMBL" id="CAD9492449.1"/>
    </source>
</evidence>
<gene>
    <name evidence="1" type="ORF">CBRE1094_LOCUS27387</name>
</gene>